<accession>A0A915YC94</accession>
<dbReference type="EMBL" id="AP026867">
    <property type="protein sequence ID" value="BDS10428.1"/>
    <property type="molecule type" value="Genomic_DNA"/>
</dbReference>
<keyword evidence="2" id="KW-1185">Reference proteome</keyword>
<proteinExistence type="predicted"/>
<evidence type="ECO:0000313" key="1">
    <source>
        <dbReference type="EMBL" id="BDS10428.1"/>
    </source>
</evidence>
<dbReference type="KEGG" id="aup:AsAng_0011360"/>
<organism evidence="1 2">
    <name type="scientific">Aureispira anguillae</name>
    <dbReference type="NCBI Taxonomy" id="2864201"/>
    <lineage>
        <taxon>Bacteria</taxon>
        <taxon>Pseudomonadati</taxon>
        <taxon>Bacteroidota</taxon>
        <taxon>Saprospiria</taxon>
        <taxon>Saprospirales</taxon>
        <taxon>Saprospiraceae</taxon>
        <taxon>Aureispira</taxon>
    </lineage>
</organism>
<protein>
    <submittedName>
        <fullName evidence="1">Uncharacterized protein</fullName>
    </submittedName>
</protein>
<dbReference type="Proteomes" id="UP001060919">
    <property type="component" value="Chromosome"/>
</dbReference>
<dbReference type="RefSeq" id="WP_264791739.1">
    <property type="nucleotide sequence ID" value="NZ_AP026867.1"/>
</dbReference>
<gene>
    <name evidence="1" type="ORF">AsAng_0011360</name>
</gene>
<dbReference type="AlphaFoldDB" id="A0A915YC94"/>
<sequence length="197" mass="23096">MKKKGIIILFMIQSIFLLGQEQVPLDLLETDSTWGKELFKFPIHFAQEINYQGIEEAKFPKGWGDADHPNFWSYVFAWDIDLKEELTEKKLEANLQLYFDGLMSVVNKDKERVLPKTTALFLKKGTSNHISRYVGKVKIFDVFSTQKNLILNVLVEQYYCEQKKKSVVIFKFSPKEFGHATWLKLENVRLHTNICNR</sequence>
<name>A0A915YC94_9BACT</name>
<evidence type="ECO:0000313" key="2">
    <source>
        <dbReference type="Proteomes" id="UP001060919"/>
    </source>
</evidence>
<reference evidence="1" key="1">
    <citation type="submission" date="2022-09" db="EMBL/GenBank/DDBJ databases">
        <title>Aureispira anguillicida sp. nov., isolated from Leptocephalus of Japanese eel Anguilla japonica.</title>
        <authorList>
            <person name="Yuasa K."/>
            <person name="Mekata T."/>
            <person name="Ikunari K."/>
        </authorList>
    </citation>
    <scope>NUCLEOTIDE SEQUENCE</scope>
    <source>
        <strain evidence="1">EL160426</strain>
    </source>
</reference>